<dbReference type="KEGG" id="lhi:JP39_11305"/>
<keyword evidence="3 9" id="KW-0540">Nuclease</keyword>
<dbReference type="GO" id="GO:0043571">
    <property type="term" value="P:maintenance of CRISPR repeat elements"/>
    <property type="evidence" value="ECO:0007669"/>
    <property type="project" value="UniProtKB-UniRule"/>
</dbReference>
<evidence type="ECO:0000256" key="4">
    <source>
        <dbReference type="ARBA" id="ARBA00022723"/>
    </source>
</evidence>
<evidence type="ECO:0000256" key="7">
    <source>
        <dbReference type="ARBA" id="ARBA00022842"/>
    </source>
</evidence>
<evidence type="ECO:0000256" key="6">
    <source>
        <dbReference type="ARBA" id="ARBA00022801"/>
    </source>
</evidence>
<organism evidence="10 11">
    <name type="scientific">Companilactobacillus heilongjiangensis</name>
    <dbReference type="NCBI Taxonomy" id="1074467"/>
    <lineage>
        <taxon>Bacteria</taxon>
        <taxon>Bacillati</taxon>
        <taxon>Bacillota</taxon>
        <taxon>Bacilli</taxon>
        <taxon>Lactobacillales</taxon>
        <taxon>Lactobacillaceae</taxon>
        <taxon>Companilactobacillus</taxon>
    </lineage>
</organism>
<dbReference type="EMBL" id="CP012559">
    <property type="protein sequence ID" value="ALB29894.1"/>
    <property type="molecule type" value="Genomic_DNA"/>
</dbReference>
<protein>
    <recommendedName>
        <fullName evidence="9">CRISPR-associated endoribonuclease Cas2</fullName>
        <ecNumber evidence="9">3.1.-.-</ecNumber>
    </recommendedName>
</protein>
<sequence length="101" mass="11846">MRLMIMFDLPTLTAMDRRNYRQFRKKLLQDGFTMMQESIYTCILIDRQAANLLNNKISLYAPKKGLVQSLIVTEKQFASMNFLTGEKDNSEENTFERLTVI</sequence>
<feature type="binding site" evidence="9">
    <location>
        <position position="8"/>
    </location>
    <ligand>
        <name>Mg(2+)</name>
        <dbReference type="ChEBI" id="CHEBI:18420"/>
        <note>catalytic</note>
    </ligand>
</feature>
<reference evidence="10 11" key="1">
    <citation type="submission" date="2015-08" db="EMBL/GenBank/DDBJ databases">
        <title>Genomic sequence of Lactobacillus heilongjiangensis DSM 28069, isolated from Chinese traditional pickle.</title>
        <authorList>
            <person name="Jiang X."/>
            <person name="Zheng B."/>
            <person name="Cheng H."/>
        </authorList>
    </citation>
    <scope>NUCLEOTIDE SEQUENCE [LARGE SCALE GENOMIC DNA]</scope>
    <source>
        <strain evidence="10 11">DSM 28069</strain>
    </source>
</reference>
<evidence type="ECO:0000256" key="3">
    <source>
        <dbReference type="ARBA" id="ARBA00022722"/>
    </source>
</evidence>
<comment type="function">
    <text evidence="9">CRISPR (clustered regularly interspaced short palindromic repeat), is an adaptive immune system that provides protection against mobile genetic elements (viruses, transposable elements and conjugative plasmids). CRISPR clusters contain sequences complementary to antecedent mobile elements and target invading nucleic acids. CRISPR clusters are transcribed and processed into CRISPR RNA (crRNA). Functions as a ssRNA-specific endoribonuclease. Involved in the integration of spacer DNA into the CRISPR cassette.</text>
</comment>
<dbReference type="SUPFAM" id="SSF143430">
    <property type="entry name" value="TTP0101/SSO1404-like"/>
    <property type="match status" value="1"/>
</dbReference>
<evidence type="ECO:0000256" key="5">
    <source>
        <dbReference type="ARBA" id="ARBA00022759"/>
    </source>
</evidence>
<dbReference type="InterPro" id="IPR019199">
    <property type="entry name" value="Virulence_VapD/CRISPR_Cas2"/>
</dbReference>
<evidence type="ECO:0000313" key="10">
    <source>
        <dbReference type="EMBL" id="ALB29894.1"/>
    </source>
</evidence>
<dbReference type="GO" id="GO:0016787">
    <property type="term" value="F:hydrolase activity"/>
    <property type="evidence" value="ECO:0007669"/>
    <property type="project" value="UniProtKB-KW"/>
</dbReference>
<keyword evidence="5 9" id="KW-0255">Endonuclease</keyword>
<dbReference type="STRING" id="1074467.JP39_11305"/>
<evidence type="ECO:0000313" key="11">
    <source>
        <dbReference type="Proteomes" id="UP000061546"/>
    </source>
</evidence>
<dbReference type="HAMAP" id="MF_01471">
    <property type="entry name" value="Cas2"/>
    <property type="match status" value="1"/>
</dbReference>
<gene>
    <name evidence="9" type="primary">cas2</name>
    <name evidence="10" type="ORF">JP39_11305</name>
</gene>
<evidence type="ECO:0000256" key="1">
    <source>
        <dbReference type="ARBA" id="ARBA00001946"/>
    </source>
</evidence>
<dbReference type="Gene3D" id="3.30.70.240">
    <property type="match status" value="1"/>
</dbReference>
<dbReference type="GO" id="GO:0051607">
    <property type="term" value="P:defense response to virus"/>
    <property type="evidence" value="ECO:0007669"/>
    <property type="project" value="UniProtKB-UniRule"/>
</dbReference>
<dbReference type="NCBIfam" id="TIGR01573">
    <property type="entry name" value="cas2"/>
    <property type="match status" value="1"/>
</dbReference>
<evidence type="ECO:0000256" key="9">
    <source>
        <dbReference type="HAMAP-Rule" id="MF_01471"/>
    </source>
</evidence>
<evidence type="ECO:0000256" key="2">
    <source>
        <dbReference type="ARBA" id="ARBA00009959"/>
    </source>
</evidence>
<keyword evidence="4 9" id="KW-0479">Metal-binding</keyword>
<keyword evidence="8 9" id="KW-0051">Antiviral defense</keyword>
<dbReference type="InterPro" id="IPR021127">
    <property type="entry name" value="CRISPR_associated_Cas2"/>
</dbReference>
<dbReference type="Proteomes" id="UP000061546">
    <property type="component" value="Chromosome"/>
</dbReference>
<accession>A0A0K2LF19</accession>
<dbReference type="AlphaFoldDB" id="A0A0K2LF19"/>
<dbReference type="GO" id="GO:0004521">
    <property type="term" value="F:RNA endonuclease activity"/>
    <property type="evidence" value="ECO:0007669"/>
    <property type="project" value="InterPro"/>
</dbReference>
<keyword evidence="11" id="KW-1185">Reference proteome</keyword>
<evidence type="ECO:0000256" key="8">
    <source>
        <dbReference type="ARBA" id="ARBA00023118"/>
    </source>
</evidence>
<comment type="cofactor">
    <cofactor evidence="1 9">
        <name>Mg(2+)</name>
        <dbReference type="ChEBI" id="CHEBI:18420"/>
    </cofactor>
</comment>
<comment type="subunit">
    <text evidence="9">Homodimer, forms a heterotetramer with a Cas1 homodimer.</text>
</comment>
<proteinExistence type="inferred from homology"/>
<name>A0A0K2LF19_9LACO</name>
<keyword evidence="6 9" id="KW-0378">Hydrolase</keyword>
<dbReference type="EC" id="3.1.-.-" evidence="9"/>
<dbReference type="GO" id="GO:0046872">
    <property type="term" value="F:metal ion binding"/>
    <property type="evidence" value="ECO:0007669"/>
    <property type="project" value="UniProtKB-UniRule"/>
</dbReference>
<dbReference type="Pfam" id="PF09827">
    <property type="entry name" value="CRISPR_Cas2"/>
    <property type="match status" value="1"/>
</dbReference>
<comment type="similarity">
    <text evidence="2 9">Belongs to the CRISPR-associated endoribonuclease Cas2 protein family.</text>
</comment>
<keyword evidence="7 9" id="KW-0460">Magnesium</keyword>